<dbReference type="PANTHER" id="PTHR45982:SF1">
    <property type="entry name" value="REGULATOR OF CHROMOSOME CONDENSATION"/>
    <property type="match status" value="1"/>
</dbReference>
<sequence length="763" mass="77076">MLCAFALLGVHPVAAQAAPPAPLAQALDEGNTFVPLPPLRVLDTRNGTGTGGEVEPVTSGLQLDLSAALPASATAVVLNLTGTQPSASTYVRVSPVNYNVPEISSLNLVAGETRANQVSVAVPADRKIYLFNNAGSVHLLADVAGYYTTDSASRFTTTAPTRLVDTRSGAPVGTASTLDVDLSGVVPASATSVTFNLTGTEPTSPTYVTAFPSGTVRPSASNVNLVAGQTSPNLVTVALGADRKITLYNNSGSVHLIVDLAGYYASDRGHRYFPVSPVRALDTRSAPGGPAGPGQTKTVELATRIAPSAAAAVLNLTGAAPTSASFVTAYANGTPRPATSNLNLTAGRDTANSAVIALNGDARMALFNNSGTTDLVVDVAGFFATPPLCVSDCLYGWGGYNAGYGPTPSRRPWLSGITSVDAHTENVLALKSDGTAWSWGENQFGQLGAGGTDGRSTVPLRVAGLTGVTAVATGTWAGYALKSDGTVWSWGSNAAGQLGFGSSSGGSNVPVRVYGLSGVTAIAATHQTAYALKSDGTVWAWGSNVWNGRGDAVCPAGQVCPPATPLRVALPLPGTTKITAIATGGAETGFALRSDGTVWAWGRNWAGATGTGSPYGASVSPSQVVGVTGAVTIAGGDDVGYATTSDGKVWAWGDDYWGTLGTGGLCTEPEFCKSNVPVVVQGLTGPVAIDSGAGTTFAVKPDGSVWAWGRNGSSGSLGNGTSDPCGALPFTPACRASTPVRTSISGVRDVAAGLWAMYAVVPN</sequence>
<organism evidence="5 6">
    <name type="scientific">Lentzea pudingi</name>
    <dbReference type="NCBI Taxonomy" id="1789439"/>
    <lineage>
        <taxon>Bacteria</taxon>
        <taxon>Bacillati</taxon>
        <taxon>Actinomycetota</taxon>
        <taxon>Actinomycetes</taxon>
        <taxon>Pseudonocardiales</taxon>
        <taxon>Pseudonocardiaceae</taxon>
        <taxon>Lentzea</taxon>
    </lineage>
</organism>
<dbReference type="EMBL" id="BMNC01000002">
    <property type="protein sequence ID" value="GGM78103.1"/>
    <property type="molecule type" value="Genomic_DNA"/>
</dbReference>
<proteinExistence type="predicted"/>
<dbReference type="SUPFAM" id="SSF50985">
    <property type="entry name" value="RCC1/BLIP-II"/>
    <property type="match status" value="1"/>
</dbReference>
<dbReference type="PROSITE" id="PS50012">
    <property type="entry name" value="RCC1_3"/>
    <property type="match status" value="5"/>
</dbReference>
<dbReference type="PANTHER" id="PTHR45982">
    <property type="entry name" value="REGULATOR OF CHROMOSOME CONDENSATION"/>
    <property type="match status" value="1"/>
</dbReference>
<keyword evidence="2" id="KW-0677">Repeat</keyword>
<evidence type="ECO:0000256" key="1">
    <source>
        <dbReference type="ARBA" id="ARBA00022658"/>
    </source>
</evidence>
<dbReference type="InterPro" id="IPR000408">
    <property type="entry name" value="Reg_chr_condens"/>
</dbReference>
<reference evidence="6" key="1">
    <citation type="journal article" date="2019" name="Int. J. Syst. Evol. Microbiol.">
        <title>The Global Catalogue of Microorganisms (GCM) 10K type strain sequencing project: providing services to taxonomists for standard genome sequencing and annotation.</title>
        <authorList>
            <consortium name="The Broad Institute Genomics Platform"/>
            <consortium name="The Broad Institute Genome Sequencing Center for Infectious Disease"/>
            <person name="Wu L."/>
            <person name="Ma J."/>
        </authorList>
    </citation>
    <scope>NUCLEOTIDE SEQUENCE [LARGE SCALE GENOMIC DNA]</scope>
    <source>
        <strain evidence="6">CGMCC 4.7319</strain>
    </source>
</reference>
<dbReference type="InterPro" id="IPR009091">
    <property type="entry name" value="RCC1/BLIP-II"/>
</dbReference>
<feature type="domain" description="RCC1-like" evidence="4">
    <location>
        <begin position="413"/>
        <end position="723"/>
    </location>
</feature>
<evidence type="ECO:0000313" key="5">
    <source>
        <dbReference type="EMBL" id="GGM78103.1"/>
    </source>
</evidence>
<evidence type="ECO:0000256" key="2">
    <source>
        <dbReference type="ARBA" id="ARBA00022737"/>
    </source>
</evidence>
<keyword evidence="3" id="KW-0732">Signal</keyword>
<feature type="chain" id="PRO_5045321106" description="RCC1-like domain-containing protein" evidence="3">
    <location>
        <begin position="18"/>
        <end position="763"/>
    </location>
</feature>
<dbReference type="Gene3D" id="2.130.10.30">
    <property type="entry name" value="Regulator of chromosome condensation 1/beta-lactamase-inhibitor protein II"/>
    <property type="match status" value="1"/>
</dbReference>
<keyword evidence="1" id="KW-0344">Guanine-nucleotide releasing factor</keyword>
<dbReference type="Proteomes" id="UP000597656">
    <property type="component" value="Unassembled WGS sequence"/>
</dbReference>
<accession>A0ABQ2HHJ6</accession>
<gene>
    <name evidence="5" type="ORF">GCM10011609_12340</name>
</gene>
<evidence type="ECO:0000256" key="3">
    <source>
        <dbReference type="SAM" id="SignalP"/>
    </source>
</evidence>
<protein>
    <recommendedName>
        <fullName evidence="4">RCC1-like domain-containing protein</fullName>
    </recommendedName>
</protein>
<dbReference type="InterPro" id="IPR051553">
    <property type="entry name" value="Ran_GTPase-activating"/>
</dbReference>
<evidence type="ECO:0000259" key="4">
    <source>
        <dbReference type="Pfam" id="PF25390"/>
    </source>
</evidence>
<feature type="signal peptide" evidence="3">
    <location>
        <begin position="1"/>
        <end position="17"/>
    </location>
</feature>
<dbReference type="InterPro" id="IPR058923">
    <property type="entry name" value="RCC1-like_dom"/>
</dbReference>
<name>A0ABQ2HHJ6_9PSEU</name>
<comment type="caution">
    <text evidence="5">The sequence shown here is derived from an EMBL/GenBank/DDBJ whole genome shotgun (WGS) entry which is preliminary data.</text>
</comment>
<keyword evidence="6" id="KW-1185">Reference proteome</keyword>
<evidence type="ECO:0000313" key="6">
    <source>
        <dbReference type="Proteomes" id="UP000597656"/>
    </source>
</evidence>
<dbReference type="Pfam" id="PF25390">
    <property type="entry name" value="WD40_RLD"/>
    <property type="match status" value="1"/>
</dbReference>